<dbReference type="Gene3D" id="2.60.40.10">
    <property type="entry name" value="Immunoglobulins"/>
    <property type="match status" value="1"/>
</dbReference>
<dbReference type="Pfam" id="PF02518">
    <property type="entry name" value="HATPase_c"/>
    <property type="match status" value="1"/>
</dbReference>
<feature type="domain" description="Signal transduction histidine kinase internal region" evidence="3">
    <location>
        <begin position="800"/>
        <end position="879"/>
    </location>
</feature>
<comment type="caution">
    <text evidence="5">The sequence shown here is derived from an EMBL/GenBank/DDBJ whole genome shotgun (WGS) entry which is preliminary data.</text>
</comment>
<dbReference type="PANTHER" id="PTHR34220">
    <property type="entry name" value="SENSOR HISTIDINE KINASE YPDA"/>
    <property type="match status" value="1"/>
</dbReference>
<evidence type="ECO:0000259" key="4">
    <source>
        <dbReference type="Pfam" id="PF07495"/>
    </source>
</evidence>
<dbReference type="EMBL" id="WNXD01000001">
    <property type="protein sequence ID" value="MBB2145221.1"/>
    <property type="molecule type" value="Genomic_DNA"/>
</dbReference>
<dbReference type="InterPro" id="IPR050640">
    <property type="entry name" value="Bact_2-comp_sensor_kinase"/>
</dbReference>
<dbReference type="GO" id="GO:0016020">
    <property type="term" value="C:membrane"/>
    <property type="evidence" value="ECO:0007669"/>
    <property type="project" value="InterPro"/>
</dbReference>
<protein>
    <submittedName>
        <fullName evidence="5">Diguanylate cyclase</fullName>
    </submittedName>
</protein>
<sequence length="1000" mass="115341">MFRGEELVIFLRRLKHIPIFKVRSKYLYLLCWLLALLFVPLLKSNAQTAYLPHYTTKDGLPSNNCYYTLQDSKGYIWVATDAGVSRFDGTMFENFSVDDGLPDNQVLQLREDSKGRIWFLTLNGQLSYFYNGKIYNPDNDKQLKHLNFNAVIVSFFEDSKGKIWFGTNKNIIGVWDGKSLIKYTSPNIEKQYGNAFIHEDKQGNIWAYSTTAVFLYIRNNFVLVEDKFLPLSYKTLFDKRDKSVYFLDKTGLNIKTGSVNKLVLKTDPGLLSNSPGYIYVDDKSLWLSNNSGVYVMGFDGTVEQLLKNVDVNQVIKDSNQNMWFTTKNGIYRLPDAKERVYIFDKENGLTSNVVKSIAKDANGRLWMGMNNASINILNRQNKAVEKINFPDLQRYSTIKQLAFDDKNKTTYFASDYGLGSLSSLYPAKTNIKYLKETNNSVFVVKNFSLDTTAKLALALSSGVVIISDRVNKFEFSALNYKEKQDYFKDRSYRVYYDDLQGLWFSNVSGLSEFNAGKLTKYYEIYPILSKRINDIKQLKSRTYAMATDGYGIVILKDGAIIKLLRQRDGLNNNIINKLFVKNNYLWAISNTGINRISLADNKFTVNSFDYANDLLSDDLNDLYIDTDTAYFATNNGLVYFTHNQKSQQTKAPKTYISSIIVNNEALDLSSSSFVLKPDEHTITFNYSAIDFKNRKISYRYRLKENANWSETKNRRLELSSLEPGNYSFEISAKSQDSEWSTPAKIHFVLEKHFWQTWWFIIILLIVGAYLLYVITVRITKRQKNKEQEQLLNKNKILMLEQRALQAMMNPHFVFNVMNSIQHYINTKNTSSANKVLTGFAKLIRKNLEICTKSYINLEEEIEYLNLYLSLEKNRFGDKFSYNIAVDEKIDKEETLIPSMLLQPYIENAIWHGIMPKEDGGEVKINIDQKDEDYLWIKIIDNGIGIKNSLSTKNSAHKSKGMDLTQERINLLNKIEAKPIQLYIEQNGNSGTTITILVPLR</sequence>
<dbReference type="InterPro" id="IPR003594">
    <property type="entry name" value="HATPase_dom"/>
</dbReference>
<dbReference type="InterPro" id="IPR013783">
    <property type="entry name" value="Ig-like_fold"/>
</dbReference>
<evidence type="ECO:0000256" key="1">
    <source>
        <dbReference type="SAM" id="Phobius"/>
    </source>
</evidence>
<dbReference type="InterPro" id="IPR015943">
    <property type="entry name" value="WD40/YVTN_repeat-like_dom_sf"/>
</dbReference>
<dbReference type="Pfam" id="PF07495">
    <property type="entry name" value="Y_Y_Y"/>
    <property type="match status" value="1"/>
</dbReference>
<dbReference type="InterPro" id="IPR011110">
    <property type="entry name" value="Reg_prop"/>
</dbReference>
<dbReference type="GO" id="GO:0000155">
    <property type="term" value="F:phosphorelay sensor kinase activity"/>
    <property type="evidence" value="ECO:0007669"/>
    <property type="project" value="InterPro"/>
</dbReference>
<keyword evidence="1" id="KW-1133">Transmembrane helix</keyword>
<evidence type="ECO:0000313" key="6">
    <source>
        <dbReference type="Proteomes" id="UP000601055"/>
    </source>
</evidence>
<evidence type="ECO:0000259" key="3">
    <source>
        <dbReference type="Pfam" id="PF06580"/>
    </source>
</evidence>
<dbReference type="Gene3D" id="3.30.565.10">
    <property type="entry name" value="Histidine kinase-like ATPase, C-terminal domain"/>
    <property type="match status" value="1"/>
</dbReference>
<dbReference type="Pfam" id="PF06580">
    <property type="entry name" value="His_kinase"/>
    <property type="match status" value="1"/>
</dbReference>
<dbReference type="InterPro" id="IPR036890">
    <property type="entry name" value="HATPase_C_sf"/>
</dbReference>
<feature type="domain" description="Two component regulator three Y" evidence="4">
    <location>
        <begin position="692"/>
        <end position="747"/>
    </location>
</feature>
<gene>
    <name evidence="5" type="ORF">GM921_06985</name>
</gene>
<dbReference type="Gene3D" id="2.130.10.10">
    <property type="entry name" value="YVTN repeat-like/Quinoprotein amine dehydrogenase"/>
    <property type="match status" value="3"/>
</dbReference>
<evidence type="ECO:0000313" key="5">
    <source>
        <dbReference type="EMBL" id="MBB2145221.1"/>
    </source>
</evidence>
<organism evidence="5 6">
    <name type="scientific">Pedobacter planticolens</name>
    <dbReference type="NCBI Taxonomy" id="2679964"/>
    <lineage>
        <taxon>Bacteria</taxon>
        <taxon>Pseudomonadati</taxon>
        <taxon>Bacteroidota</taxon>
        <taxon>Sphingobacteriia</taxon>
        <taxon>Sphingobacteriales</taxon>
        <taxon>Sphingobacteriaceae</taxon>
        <taxon>Pedobacter</taxon>
    </lineage>
</organism>
<dbReference type="AlphaFoldDB" id="A0A923DWE8"/>
<dbReference type="Pfam" id="PF07494">
    <property type="entry name" value="Reg_prop"/>
    <property type="match status" value="4"/>
</dbReference>
<feature type="transmembrane region" description="Helical" evidence="1">
    <location>
        <begin position="757"/>
        <end position="775"/>
    </location>
</feature>
<dbReference type="InterPro" id="IPR010559">
    <property type="entry name" value="Sig_transdc_His_kin_internal"/>
</dbReference>
<dbReference type="SUPFAM" id="SSF63829">
    <property type="entry name" value="Calcium-dependent phosphotriesterase"/>
    <property type="match status" value="1"/>
</dbReference>
<reference evidence="5" key="1">
    <citation type="submission" date="2019-11" db="EMBL/GenBank/DDBJ databases">
        <title>Description of Pedobacter sp. LMG 31464T.</title>
        <authorList>
            <person name="Carlier A."/>
            <person name="Qi S."/>
            <person name="Vandamme P."/>
        </authorList>
    </citation>
    <scope>NUCLEOTIDE SEQUENCE</scope>
    <source>
        <strain evidence="5">LMG 31464</strain>
    </source>
</reference>
<feature type="domain" description="Histidine kinase/HSP90-like ATPase" evidence="2">
    <location>
        <begin position="901"/>
        <end position="999"/>
    </location>
</feature>
<keyword evidence="1" id="KW-0472">Membrane</keyword>
<dbReference type="Proteomes" id="UP000601055">
    <property type="component" value="Unassembled WGS sequence"/>
</dbReference>
<dbReference type="InterPro" id="IPR011123">
    <property type="entry name" value="Y_Y_Y"/>
</dbReference>
<dbReference type="SUPFAM" id="SSF55874">
    <property type="entry name" value="ATPase domain of HSP90 chaperone/DNA topoisomerase II/histidine kinase"/>
    <property type="match status" value="1"/>
</dbReference>
<accession>A0A923DWE8</accession>
<name>A0A923DWE8_9SPHI</name>
<proteinExistence type="predicted"/>
<dbReference type="PANTHER" id="PTHR34220:SF7">
    <property type="entry name" value="SENSOR HISTIDINE KINASE YPDA"/>
    <property type="match status" value="1"/>
</dbReference>
<keyword evidence="6" id="KW-1185">Reference proteome</keyword>
<keyword evidence="1" id="KW-0812">Transmembrane</keyword>
<evidence type="ECO:0000259" key="2">
    <source>
        <dbReference type="Pfam" id="PF02518"/>
    </source>
</evidence>